<dbReference type="Proteomes" id="UP000228948">
    <property type="component" value="Chromosome"/>
</dbReference>
<dbReference type="RefSeq" id="WP_071480437.1">
    <property type="nucleotide sequence ID" value="NZ_CP024899.1"/>
</dbReference>
<accession>A0A2K8KA97</accession>
<sequence length="110" mass="12033">MDLFEVEVTCPDKDSARKIASACLRKKLVACANLLPKIESLFIWQGQIDSESEVLLRLKTPADNFDAVCAQIRATHPFELPAIIALPVQAVGPGVADWIAQETQLAKICD</sequence>
<dbReference type="AlphaFoldDB" id="A0A2K8KA97"/>
<organism evidence="2 3">
    <name type="scientific">Roseinatronobacter bogoriensis subsp. barguzinensis</name>
    <dbReference type="NCBI Taxonomy" id="441209"/>
    <lineage>
        <taxon>Bacteria</taxon>
        <taxon>Pseudomonadati</taxon>
        <taxon>Pseudomonadota</taxon>
        <taxon>Alphaproteobacteria</taxon>
        <taxon>Rhodobacterales</taxon>
        <taxon>Paracoccaceae</taxon>
        <taxon>Roseinatronobacter</taxon>
    </lineage>
</organism>
<evidence type="ECO:0000313" key="3">
    <source>
        <dbReference type="Proteomes" id="UP000228948"/>
    </source>
</evidence>
<dbReference type="GO" id="GO:0005507">
    <property type="term" value="F:copper ion binding"/>
    <property type="evidence" value="ECO:0007669"/>
    <property type="project" value="TreeGrafter"/>
</dbReference>
<comment type="similarity">
    <text evidence="1">Belongs to the CutA family.</text>
</comment>
<dbReference type="Gene3D" id="3.30.70.120">
    <property type="match status" value="1"/>
</dbReference>
<dbReference type="InterPro" id="IPR004323">
    <property type="entry name" value="Ion_tolerance_CutA"/>
</dbReference>
<gene>
    <name evidence="2" type="ORF">BG454_08690</name>
</gene>
<dbReference type="PANTHER" id="PTHR23419">
    <property type="entry name" value="DIVALENT CATION TOLERANCE CUTA-RELATED"/>
    <property type="match status" value="1"/>
</dbReference>
<dbReference type="SUPFAM" id="SSF54913">
    <property type="entry name" value="GlnB-like"/>
    <property type="match status" value="1"/>
</dbReference>
<dbReference type="GO" id="GO:0010038">
    <property type="term" value="P:response to metal ion"/>
    <property type="evidence" value="ECO:0007669"/>
    <property type="project" value="InterPro"/>
</dbReference>
<protein>
    <submittedName>
        <fullName evidence="2">Divalent-cation tolerance protein CutA</fullName>
    </submittedName>
</protein>
<evidence type="ECO:0000313" key="2">
    <source>
        <dbReference type="EMBL" id="ATX65896.1"/>
    </source>
</evidence>
<dbReference type="PANTHER" id="PTHR23419:SF8">
    <property type="entry name" value="FI09726P"/>
    <property type="match status" value="1"/>
</dbReference>
<dbReference type="InterPro" id="IPR015867">
    <property type="entry name" value="N-reg_PII/ATP_PRibTrfase_C"/>
</dbReference>
<evidence type="ECO:0000256" key="1">
    <source>
        <dbReference type="ARBA" id="ARBA00010169"/>
    </source>
</evidence>
<dbReference type="InterPro" id="IPR011322">
    <property type="entry name" value="N-reg_PII-like_a/b"/>
</dbReference>
<dbReference type="OrthoDB" id="37622at2"/>
<name>A0A2K8KA97_9RHOB</name>
<keyword evidence="3" id="KW-1185">Reference proteome</keyword>
<dbReference type="EMBL" id="CP024899">
    <property type="protein sequence ID" value="ATX65896.1"/>
    <property type="molecule type" value="Genomic_DNA"/>
</dbReference>
<dbReference type="Pfam" id="PF03091">
    <property type="entry name" value="CutA1"/>
    <property type="match status" value="1"/>
</dbReference>
<proteinExistence type="inferred from homology"/>
<dbReference type="KEGG" id="rbg:BG454_08690"/>
<reference evidence="2 3" key="1">
    <citation type="submission" date="2017-11" db="EMBL/GenBank/DDBJ databases">
        <title>Revised Sequence and Annotation of the Rhodobaca barguzinensis strain alga05 Genome.</title>
        <authorList>
            <person name="Kopejtka K."/>
            <person name="Tomasch J.M."/>
            <person name="Bunk B."/>
            <person name="Koblizek M."/>
        </authorList>
    </citation>
    <scope>NUCLEOTIDE SEQUENCE [LARGE SCALE GENOMIC DNA]</scope>
    <source>
        <strain evidence="3">alga05</strain>
    </source>
</reference>